<evidence type="ECO:0000256" key="1">
    <source>
        <dbReference type="ARBA" id="ARBA00004141"/>
    </source>
</evidence>
<dbReference type="EMBL" id="FPBO01000013">
    <property type="protein sequence ID" value="SFU88739.1"/>
    <property type="molecule type" value="Genomic_DNA"/>
</dbReference>
<keyword evidence="3 5" id="KW-1133">Transmembrane helix</keyword>
<feature type="transmembrane region" description="Helical" evidence="5">
    <location>
        <begin position="171"/>
        <end position="188"/>
    </location>
</feature>
<dbReference type="PANTHER" id="PTHR47704:SF1">
    <property type="entry name" value="POTASSIUM TRANSPORTER KIMA"/>
    <property type="match status" value="1"/>
</dbReference>
<dbReference type="GO" id="GO:0016020">
    <property type="term" value="C:membrane"/>
    <property type="evidence" value="ECO:0007669"/>
    <property type="project" value="UniProtKB-SubCell"/>
</dbReference>
<reference evidence="7" key="1">
    <citation type="submission" date="2016-10" db="EMBL/GenBank/DDBJ databases">
        <authorList>
            <person name="Varghese N."/>
            <person name="Submissions S."/>
        </authorList>
    </citation>
    <scope>NUCLEOTIDE SEQUENCE [LARGE SCALE GENOMIC DNA]</scope>
    <source>
        <strain evidence="7">CGMCC 1.11014</strain>
    </source>
</reference>
<dbReference type="GO" id="GO:0022857">
    <property type="term" value="F:transmembrane transporter activity"/>
    <property type="evidence" value="ECO:0007669"/>
    <property type="project" value="InterPro"/>
</dbReference>
<dbReference type="AlphaFoldDB" id="A0A1I7JUC5"/>
<sequence>MPSPDLAFVSSFGLPSVTAGSGDRSMKNKKIREIILGKALDPMKSETRHSMALVAFLAWVGLGADGLSSSAYGPEETFKALGAHTHLGLYMAVATAITVFIIALAYNQVIELFPTGGGGYRVATKLVGPYMGLISGCALVLDYVLTIAISIASGVDALASFLPLGFQPYKLWAEAFFIGLLIVMNLRGLKEAIQILLPIFIGFVITHLILIVYGVYAHSENLPGLIPGTIEETVNLADGIGWAGVAGMLLLAYSQGGGTYTGLEAVSNNINLLAEPRVRTGKMTMLYMALSLAFTAGGIIMLYLLWDAKHVPGETLNASTFKSIIDYANPGSPLLNQVLLAVVLAFEAGLLFVAANTGFLGGPSVLANMASDSWVPHKFRYLSTRLVTQNGILVMGLAALAILFWTGGSVTLLVVLYSISVFLTFAISLLGLVLYWARNRNKGTAWLRRLALSFVGFAICAGILAILLIERFMEGGWATAVIIGAIAGMCVLVRRHYRETKSAIHSVDEVFASQPFGPNREAVEPNPDDQTAVFIVGTSRGGGLHALLWVQRMFPGHFKNFIFINARTVDSHAYGGEGALEQMRSDAETTLEYFVDFCHSHNMASSSYLGFGTDAVDEVTRMCEEISNEFPNAIFFTSKLIFATDNWFTRALHNQASLAVQRRLHLEGLQMVILPMKV</sequence>
<dbReference type="PANTHER" id="PTHR47704">
    <property type="entry name" value="POTASSIUM TRANSPORTER KIMA"/>
    <property type="match status" value="1"/>
</dbReference>
<feature type="transmembrane region" description="Helical" evidence="5">
    <location>
        <begin position="286"/>
        <end position="306"/>
    </location>
</feature>
<comment type="subcellular location">
    <subcellularLocation>
        <location evidence="1">Membrane</location>
        <topology evidence="1">Multi-pass membrane protein</topology>
    </subcellularLocation>
</comment>
<feature type="transmembrane region" description="Helical" evidence="5">
    <location>
        <begin position="87"/>
        <end position="106"/>
    </location>
</feature>
<feature type="transmembrane region" description="Helical" evidence="5">
    <location>
        <begin position="387"/>
        <end position="406"/>
    </location>
</feature>
<protein>
    <submittedName>
        <fullName evidence="6">Amino acid/polyamine/organocation transporter, APC superfamily</fullName>
    </submittedName>
</protein>
<dbReference type="InterPro" id="IPR002293">
    <property type="entry name" value="AA/rel_permease1"/>
</dbReference>
<feature type="transmembrane region" description="Helical" evidence="5">
    <location>
        <begin position="236"/>
        <end position="253"/>
    </location>
</feature>
<organism evidence="6 7">
    <name type="scientific">Pseudoduganella namucuonensis</name>
    <dbReference type="NCBI Taxonomy" id="1035707"/>
    <lineage>
        <taxon>Bacteria</taxon>
        <taxon>Pseudomonadati</taxon>
        <taxon>Pseudomonadota</taxon>
        <taxon>Betaproteobacteria</taxon>
        <taxon>Burkholderiales</taxon>
        <taxon>Oxalobacteraceae</taxon>
        <taxon>Telluria group</taxon>
        <taxon>Pseudoduganella</taxon>
    </lineage>
</organism>
<dbReference type="Proteomes" id="UP000199391">
    <property type="component" value="Unassembled WGS sequence"/>
</dbReference>
<feature type="transmembrane region" description="Helical" evidence="5">
    <location>
        <begin position="127"/>
        <end position="151"/>
    </location>
</feature>
<evidence type="ECO:0000313" key="7">
    <source>
        <dbReference type="Proteomes" id="UP000199391"/>
    </source>
</evidence>
<proteinExistence type="predicted"/>
<feature type="transmembrane region" description="Helical" evidence="5">
    <location>
        <begin position="412"/>
        <end position="437"/>
    </location>
</feature>
<keyword evidence="7" id="KW-1185">Reference proteome</keyword>
<feature type="transmembrane region" description="Helical" evidence="5">
    <location>
        <begin position="338"/>
        <end position="366"/>
    </location>
</feature>
<feature type="transmembrane region" description="Helical" evidence="5">
    <location>
        <begin position="475"/>
        <end position="493"/>
    </location>
</feature>
<feature type="transmembrane region" description="Helical" evidence="5">
    <location>
        <begin position="195"/>
        <end position="216"/>
    </location>
</feature>
<evidence type="ECO:0000256" key="3">
    <source>
        <dbReference type="ARBA" id="ARBA00022989"/>
    </source>
</evidence>
<dbReference type="Pfam" id="PF13520">
    <property type="entry name" value="AA_permease_2"/>
    <property type="match status" value="1"/>
</dbReference>
<dbReference type="Gene3D" id="1.20.1740.10">
    <property type="entry name" value="Amino acid/polyamine transporter I"/>
    <property type="match status" value="1"/>
</dbReference>
<dbReference type="InterPro" id="IPR053153">
    <property type="entry name" value="APC_K+_Transporter"/>
</dbReference>
<gene>
    <name evidence="6" type="ORF">SAMN05216552_101315</name>
</gene>
<dbReference type="STRING" id="1035707.SAMN05216552_101315"/>
<evidence type="ECO:0000256" key="5">
    <source>
        <dbReference type="SAM" id="Phobius"/>
    </source>
</evidence>
<feature type="transmembrane region" description="Helical" evidence="5">
    <location>
        <begin position="449"/>
        <end position="469"/>
    </location>
</feature>
<keyword evidence="4 5" id="KW-0472">Membrane</keyword>
<evidence type="ECO:0000313" key="6">
    <source>
        <dbReference type="EMBL" id="SFU88739.1"/>
    </source>
</evidence>
<feature type="transmembrane region" description="Helical" evidence="5">
    <location>
        <begin position="50"/>
        <end position="67"/>
    </location>
</feature>
<evidence type="ECO:0000256" key="4">
    <source>
        <dbReference type="ARBA" id="ARBA00023136"/>
    </source>
</evidence>
<name>A0A1I7JUC5_9BURK</name>
<keyword evidence="2 5" id="KW-0812">Transmembrane</keyword>
<accession>A0A1I7JUC5</accession>
<evidence type="ECO:0000256" key="2">
    <source>
        <dbReference type="ARBA" id="ARBA00022692"/>
    </source>
</evidence>